<dbReference type="Pfam" id="PF13480">
    <property type="entry name" value="Acetyltransf_6"/>
    <property type="match status" value="1"/>
</dbReference>
<dbReference type="InterPro" id="IPR016181">
    <property type="entry name" value="Acyl_CoA_acyltransferase"/>
</dbReference>
<gene>
    <name evidence="2" type="ORF">SZ63_05915</name>
</gene>
<dbReference type="SUPFAM" id="SSF55729">
    <property type="entry name" value="Acyl-CoA N-acyltransferases (Nat)"/>
    <property type="match status" value="1"/>
</dbReference>
<evidence type="ECO:0000259" key="1">
    <source>
        <dbReference type="Pfam" id="PF13480"/>
    </source>
</evidence>
<dbReference type="STRING" id="1550566.SZ63_05915"/>
<dbReference type="PANTHER" id="PTHR36174">
    <property type="entry name" value="LIPID II:GLYCINE GLYCYLTRANSFERASE"/>
    <property type="match status" value="1"/>
</dbReference>
<comment type="caution">
    <text evidence="2">The sequence shown here is derived from an EMBL/GenBank/DDBJ whole genome shotgun (WGS) entry which is preliminary data.</text>
</comment>
<dbReference type="AlphaFoldDB" id="A0A0H1R7A7"/>
<sequence>MTAIRVEDGDTWDTFIDESPSGLLFHKWDYLHLTANHTKSTLLAYAIYKGDEPLCVFPLFWRRMHGINAVFSPPPLTVIPHLGCVTSGKFGSLKRSKKESLLGLIAEEIRGELLDLSPNYLSMAFVPGFDDIRHYLWDRCDARVRYTYTIDLERPLEDIWNNLHYKLRSKLKKEEKAGLRLERSGDVSTLHALISDRYRDPSLDIPPIRRDYLEDLVRAYPDRIGVYTLYDAEDEVAAVVAAQEYKRFLLWMGTPKIESAHAGNEYLQWLLIRRAHAEGYRTFENMGANNPDLAFFKSKFNPDLTMYFEIEKKDTFGAFSEWAYRSFMKRLMMAAGRV</sequence>
<dbReference type="PANTHER" id="PTHR36174:SF1">
    <property type="entry name" value="LIPID II:GLYCINE GLYCYLTRANSFERASE"/>
    <property type="match status" value="1"/>
</dbReference>
<dbReference type="InterPro" id="IPR050644">
    <property type="entry name" value="PG_Glycine_Bridge_Synth"/>
</dbReference>
<dbReference type="PATRIC" id="fig|1550566.3.peg.1281"/>
<evidence type="ECO:0000313" key="2">
    <source>
        <dbReference type="EMBL" id="KLK88542.1"/>
    </source>
</evidence>
<dbReference type="Gene3D" id="3.40.630.30">
    <property type="match status" value="1"/>
</dbReference>
<reference evidence="2 3" key="1">
    <citation type="journal article" date="2015" name="Int. J. Syst. Evol. Microbiol.">
        <title>Methanoculleus sediminis sp. nov., a methanogen from sediments near a submarine mud volcano.</title>
        <authorList>
            <person name="Chen S.C."/>
            <person name="Chen M.F."/>
            <person name="Lai M.C."/>
            <person name="Weng C.Y."/>
            <person name="Wu S.Y."/>
            <person name="Lin S."/>
            <person name="Yang T.F."/>
            <person name="Chen P.C."/>
        </authorList>
    </citation>
    <scope>NUCLEOTIDE SEQUENCE [LARGE SCALE GENOMIC DNA]</scope>
    <source>
        <strain evidence="2 3">S3Fa</strain>
    </source>
</reference>
<dbReference type="RefSeq" id="WP_048182583.1">
    <property type="nucleotide sequence ID" value="NZ_JXOJ01000002.1"/>
</dbReference>
<dbReference type="OrthoDB" id="140543at2157"/>
<protein>
    <recommendedName>
        <fullName evidence="1">BioF2-like acetyltransferase domain-containing protein</fullName>
    </recommendedName>
</protein>
<keyword evidence="3" id="KW-1185">Reference proteome</keyword>
<dbReference type="InterPro" id="IPR038740">
    <property type="entry name" value="BioF2-like_GNAT_dom"/>
</dbReference>
<evidence type="ECO:0000313" key="3">
    <source>
        <dbReference type="Proteomes" id="UP000035301"/>
    </source>
</evidence>
<dbReference type="EMBL" id="JXOJ01000002">
    <property type="protein sequence ID" value="KLK88542.1"/>
    <property type="molecule type" value="Genomic_DNA"/>
</dbReference>
<name>A0A0H1R7A7_9EURY</name>
<dbReference type="Proteomes" id="UP000035301">
    <property type="component" value="Unassembled WGS sequence"/>
</dbReference>
<organism evidence="2 3">
    <name type="scientific">Methanoculleus sediminis</name>
    <dbReference type="NCBI Taxonomy" id="1550566"/>
    <lineage>
        <taxon>Archaea</taxon>
        <taxon>Methanobacteriati</taxon>
        <taxon>Methanobacteriota</taxon>
        <taxon>Stenosarchaea group</taxon>
        <taxon>Methanomicrobia</taxon>
        <taxon>Methanomicrobiales</taxon>
        <taxon>Methanomicrobiaceae</taxon>
        <taxon>Methanoculleus</taxon>
    </lineage>
</organism>
<proteinExistence type="predicted"/>
<accession>A0A0H1R7A7</accession>
<feature type="domain" description="BioF2-like acetyltransferase" evidence="1">
    <location>
        <begin position="164"/>
        <end position="290"/>
    </location>
</feature>